<dbReference type="EMBL" id="JAJJMA010038963">
    <property type="protein sequence ID" value="MCL7024867.1"/>
    <property type="molecule type" value="Genomic_DNA"/>
</dbReference>
<dbReference type="PROSITE" id="PS50181">
    <property type="entry name" value="FBOX"/>
    <property type="match status" value="1"/>
</dbReference>
<keyword evidence="3" id="KW-1185">Reference proteome</keyword>
<dbReference type="PANTHER" id="PTHR38926:SF2">
    <property type="entry name" value="F-BOX_LRR-REPEAT PROTEIN 21-RELATED"/>
    <property type="match status" value="1"/>
</dbReference>
<dbReference type="Pfam" id="PF24758">
    <property type="entry name" value="LRR_At5g56370"/>
    <property type="match status" value="1"/>
</dbReference>
<dbReference type="InterPro" id="IPR032675">
    <property type="entry name" value="LRR_dom_sf"/>
</dbReference>
<dbReference type="Gene3D" id="3.80.10.10">
    <property type="entry name" value="Ribonuclease Inhibitor"/>
    <property type="match status" value="1"/>
</dbReference>
<dbReference type="SUPFAM" id="SSF52047">
    <property type="entry name" value="RNI-like"/>
    <property type="match status" value="1"/>
</dbReference>
<dbReference type="AlphaFoldDB" id="A0AA41RU87"/>
<dbReference type="CDD" id="cd22164">
    <property type="entry name" value="F-box_AtSKIP19-like"/>
    <property type="match status" value="1"/>
</dbReference>
<organism evidence="2 3">
    <name type="scientific">Papaver nudicaule</name>
    <name type="common">Iceland poppy</name>
    <dbReference type="NCBI Taxonomy" id="74823"/>
    <lineage>
        <taxon>Eukaryota</taxon>
        <taxon>Viridiplantae</taxon>
        <taxon>Streptophyta</taxon>
        <taxon>Embryophyta</taxon>
        <taxon>Tracheophyta</taxon>
        <taxon>Spermatophyta</taxon>
        <taxon>Magnoliopsida</taxon>
        <taxon>Ranunculales</taxon>
        <taxon>Papaveraceae</taxon>
        <taxon>Papaveroideae</taxon>
        <taxon>Papaver</taxon>
    </lineage>
</organism>
<dbReference type="InterPro" id="IPR055411">
    <property type="entry name" value="LRR_FXL15/At3g58940/PEG3-like"/>
</dbReference>
<evidence type="ECO:0000313" key="3">
    <source>
        <dbReference type="Proteomes" id="UP001177140"/>
    </source>
</evidence>
<evidence type="ECO:0000313" key="2">
    <source>
        <dbReference type="EMBL" id="MCL7024867.1"/>
    </source>
</evidence>
<dbReference type="InterPro" id="IPR006553">
    <property type="entry name" value="Leu-rich_rpt_Cys-con_subtyp"/>
</dbReference>
<name>A0AA41RU87_PAPNU</name>
<feature type="domain" description="F-box" evidence="1">
    <location>
        <begin position="12"/>
        <end position="59"/>
    </location>
</feature>
<dbReference type="Pfam" id="PF12937">
    <property type="entry name" value="F-box-like"/>
    <property type="match status" value="1"/>
</dbReference>
<dbReference type="Proteomes" id="UP001177140">
    <property type="component" value="Unassembled WGS sequence"/>
</dbReference>
<accession>A0AA41RU87</accession>
<dbReference type="InterPro" id="IPR001810">
    <property type="entry name" value="F-box_dom"/>
</dbReference>
<sequence>MDSQSPVDSLGQRNWLDLPPDVISHVFLKLGAIEILYRAQWVCSSWRKLSKNPQLWRSIDMRKRRDSFFGDERIMEKLAREAVDRSCGELVEFSVEEFVTDGLLLHIADKCSSLRCLRLISCYEVTPKRFIEMTKRFPLLEELELRHLTFSAKYLEVVGLSCPQLKSFRLNYRAYWHPGLQRDDKALAIAKTMPQLRHLHLLGNKMSDFGLRAILDGCPHLESLDLRQCFNLYLEGDLLQRCKDKIRILRLPKDSTDNLEFYAQIVSEEHMELCRRKLQNYSL</sequence>
<reference evidence="2" key="1">
    <citation type="submission" date="2022-03" db="EMBL/GenBank/DDBJ databases">
        <title>A functionally conserved STORR gene fusion in Papaver species that diverged 16.8 million years ago.</title>
        <authorList>
            <person name="Catania T."/>
        </authorList>
    </citation>
    <scope>NUCLEOTIDE SEQUENCE</scope>
    <source>
        <strain evidence="2">S-191538</strain>
    </source>
</reference>
<dbReference type="SMART" id="SM00367">
    <property type="entry name" value="LRR_CC"/>
    <property type="match status" value="3"/>
</dbReference>
<dbReference type="PANTHER" id="PTHR38926">
    <property type="entry name" value="F-BOX DOMAIN CONTAINING PROTEIN, EXPRESSED"/>
    <property type="match status" value="1"/>
</dbReference>
<protein>
    <recommendedName>
        <fullName evidence="1">F-box domain-containing protein</fullName>
    </recommendedName>
</protein>
<evidence type="ECO:0000259" key="1">
    <source>
        <dbReference type="PROSITE" id="PS50181"/>
    </source>
</evidence>
<comment type="caution">
    <text evidence="2">The sequence shown here is derived from an EMBL/GenBank/DDBJ whole genome shotgun (WGS) entry which is preliminary data.</text>
</comment>
<gene>
    <name evidence="2" type="ORF">MKW94_002822</name>
</gene>
<proteinExistence type="predicted"/>